<evidence type="ECO:0000313" key="3">
    <source>
        <dbReference type="EMBL" id="MFC4233357.1"/>
    </source>
</evidence>
<dbReference type="CDD" id="cd00093">
    <property type="entry name" value="HTH_XRE"/>
    <property type="match status" value="1"/>
</dbReference>
<feature type="coiled-coil region" evidence="1">
    <location>
        <begin position="103"/>
        <end position="130"/>
    </location>
</feature>
<organism evidence="3 4">
    <name type="scientific">Parasediminibacterium paludis</name>
    <dbReference type="NCBI Taxonomy" id="908966"/>
    <lineage>
        <taxon>Bacteria</taxon>
        <taxon>Pseudomonadati</taxon>
        <taxon>Bacteroidota</taxon>
        <taxon>Chitinophagia</taxon>
        <taxon>Chitinophagales</taxon>
        <taxon>Chitinophagaceae</taxon>
        <taxon>Parasediminibacterium</taxon>
    </lineage>
</organism>
<gene>
    <name evidence="3" type="ORF">ACFOW1_15760</name>
</gene>
<dbReference type="SUPFAM" id="SSF47413">
    <property type="entry name" value="lambda repressor-like DNA-binding domains"/>
    <property type="match status" value="1"/>
</dbReference>
<name>A0ABV8PZG0_9BACT</name>
<reference evidence="4" key="1">
    <citation type="journal article" date="2019" name="Int. J. Syst. Evol. Microbiol.">
        <title>The Global Catalogue of Microorganisms (GCM) 10K type strain sequencing project: providing services to taxonomists for standard genome sequencing and annotation.</title>
        <authorList>
            <consortium name="The Broad Institute Genomics Platform"/>
            <consortium name="The Broad Institute Genome Sequencing Center for Infectious Disease"/>
            <person name="Wu L."/>
            <person name="Ma J."/>
        </authorList>
    </citation>
    <scope>NUCLEOTIDE SEQUENCE [LARGE SCALE GENOMIC DNA]</scope>
    <source>
        <strain evidence="4">CECT 8010</strain>
    </source>
</reference>
<sequence length="135" mass="15618">MNLPLKLSLFREYRIWTPEDVANELLMPIDDYNKLEKGKTKLNGIVAQQLSDLYRVPIEFFMIDDTPNYYQADVMYTNCSFSGGGSNGYINHQYNDRGIDEIIASKNSEIKTLKQQLETVQQQNNKFIELLGKNV</sequence>
<dbReference type="EMBL" id="JBHSDC010000029">
    <property type="protein sequence ID" value="MFC4233357.1"/>
    <property type="molecule type" value="Genomic_DNA"/>
</dbReference>
<dbReference type="Proteomes" id="UP001595906">
    <property type="component" value="Unassembled WGS sequence"/>
</dbReference>
<dbReference type="InterPro" id="IPR010982">
    <property type="entry name" value="Lambda_DNA-bd_dom_sf"/>
</dbReference>
<protein>
    <submittedName>
        <fullName evidence="3">Helix-turn-helix domain-containing protein</fullName>
    </submittedName>
</protein>
<accession>A0ABV8PZG0</accession>
<dbReference type="RefSeq" id="WP_379015598.1">
    <property type="nucleotide sequence ID" value="NZ_JBHSDC010000029.1"/>
</dbReference>
<evidence type="ECO:0000313" key="4">
    <source>
        <dbReference type="Proteomes" id="UP001595906"/>
    </source>
</evidence>
<proteinExistence type="predicted"/>
<feature type="domain" description="HTH cro/C1-type" evidence="2">
    <location>
        <begin position="7"/>
        <end position="61"/>
    </location>
</feature>
<keyword evidence="4" id="KW-1185">Reference proteome</keyword>
<dbReference type="InterPro" id="IPR001387">
    <property type="entry name" value="Cro/C1-type_HTH"/>
</dbReference>
<evidence type="ECO:0000256" key="1">
    <source>
        <dbReference type="SAM" id="Coils"/>
    </source>
</evidence>
<comment type="caution">
    <text evidence="3">The sequence shown here is derived from an EMBL/GenBank/DDBJ whole genome shotgun (WGS) entry which is preliminary data.</text>
</comment>
<dbReference type="PROSITE" id="PS50943">
    <property type="entry name" value="HTH_CROC1"/>
    <property type="match status" value="1"/>
</dbReference>
<keyword evidence="1" id="KW-0175">Coiled coil</keyword>
<evidence type="ECO:0000259" key="2">
    <source>
        <dbReference type="PROSITE" id="PS50943"/>
    </source>
</evidence>